<evidence type="ECO:0000313" key="2">
    <source>
        <dbReference type="EMBL" id="MBW4545799.1"/>
    </source>
</evidence>
<dbReference type="InterPro" id="IPR052905">
    <property type="entry name" value="LD-transpeptidase_YkuD-like"/>
</dbReference>
<dbReference type="Gene3D" id="1.10.101.10">
    <property type="entry name" value="PGBD-like superfamily/PGBD"/>
    <property type="match status" value="3"/>
</dbReference>
<accession>A0A951PMS7</accession>
<dbReference type="InterPro" id="IPR036366">
    <property type="entry name" value="PGBDSf"/>
</dbReference>
<reference evidence="2" key="2">
    <citation type="journal article" date="2022" name="Microbiol. Resour. Announc.">
        <title>Metagenome Sequencing to Explore Phylogenomics of Terrestrial Cyanobacteria.</title>
        <authorList>
            <person name="Ward R.D."/>
            <person name="Stajich J.E."/>
            <person name="Johansen J.R."/>
            <person name="Huntemann M."/>
            <person name="Clum A."/>
            <person name="Foster B."/>
            <person name="Foster B."/>
            <person name="Roux S."/>
            <person name="Palaniappan K."/>
            <person name="Varghese N."/>
            <person name="Mukherjee S."/>
            <person name="Reddy T.B.K."/>
            <person name="Daum C."/>
            <person name="Copeland A."/>
            <person name="Chen I.A."/>
            <person name="Ivanova N.N."/>
            <person name="Kyrpides N.C."/>
            <person name="Shapiro N."/>
            <person name="Eloe-Fadrosh E.A."/>
            <person name="Pietrasiak N."/>
        </authorList>
    </citation>
    <scope>NUCLEOTIDE SEQUENCE</scope>
    <source>
        <strain evidence="2">CPER-KK1</strain>
    </source>
</reference>
<evidence type="ECO:0000313" key="3">
    <source>
        <dbReference type="Proteomes" id="UP000753908"/>
    </source>
</evidence>
<dbReference type="EMBL" id="JAHHIF010000018">
    <property type="protein sequence ID" value="MBW4545799.1"/>
    <property type="molecule type" value="Genomic_DNA"/>
</dbReference>
<dbReference type="InterPro" id="IPR002477">
    <property type="entry name" value="Peptidoglycan-bd-like"/>
</dbReference>
<dbReference type="SUPFAM" id="SSF47090">
    <property type="entry name" value="PGBD-like"/>
    <property type="match status" value="3"/>
</dbReference>
<protein>
    <submittedName>
        <fullName evidence="2">Peptidoglycan-binding protein</fullName>
    </submittedName>
</protein>
<evidence type="ECO:0000259" key="1">
    <source>
        <dbReference type="Pfam" id="PF01471"/>
    </source>
</evidence>
<feature type="domain" description="Peptidoglycan binding-like" evidence="1">
    <location>
        <begin position="155"/>
        <end position="210"/>
    </location>
</feature>
<dbReference type="PANTHER" id="PTHR41533">
    <property type="entry name" value="L,D-TRANSPEPTIDASE HI_1667-RELATED"/>
    <property type="match status" value="1"/>
</dbReference>
<sequence length="279" mass="30087">METLAYLHLALANETPTDNDYIASISTWEGINLFEMLKPQKLSTRATYSLLSFTIALGILGTATQTLALVQEGSRGSQVTAIQQRLQQLGYFKANVTGYFGSQTKEAVIRFQQAKGLTPDGVVGTTTETALRGQPAPRPQPVRVPFNGVLRLGDRGDKVSLLQESLAAAGYCSGTRGVFDSQTQAVVRQFQQARGLRPDGVVGPQTRAALPAIGGSESTPTSVSVTSQFDTRSLQRRLQAQGFYRGVIDGIWGPQTQAAVEAAQRAYRVSTSDIRTGRF</sequence>
<dbReference type="AlphaFoldDB" id="A0A951PMS7"/>
<name>A0A951PMS7_9CYAN</name>
<dbReference type="InterPro" id="IPR036365">
    <property type="entry name" value="PGBD-like_sf"/>
</dbReference>
<comment type="caution">
    <text evidence="2">The sequence shown here is derived from an EMBL/GenBank/DDBJ whole genome shotgun (WGS) entry which is preliminary data.</text>
</comment>
<reference evidence="2" key="1">
    <citation type="submission" date="2021-05" db="EMBL/GenBank/DDBJ databases">
        <authorList>
            <person name="Pietrasiak N."/>
            <person name="Ward R."/>
            <person name="Stajich J.E."/>
            <person name="Kurbessoian T."/>
        </authorList>
    </citation>
    <scope>NUCLEOTIDE SEQUENCE</scope>
    <source>
        <strain evidence="2">CPER-KK1</strain>
    </source>
</reference>
<dbReference type="Pfam" id="PF01471">
    <property type="entry name" value="PG_binding_1"/>
    <property type="match status" value="3"/>
</dbReference>
<feature type="domain" description="Peptidoglycan binding-like" evidence="1">
    <location>
        <begin position="230"/>
        <end position="268"/>
    </location>
</feature>
<gene>
    <name evidence="2" type="ORF">KME25_15325</name>
</gene>
<dbReference type="PANTHER" id="PTHR41533:SF1">
    <property type="entry name" value="L,D-TRANSPEPTIDASE YCBB-RELATED"/>
    <property type="match status" value="1"/>
</dbReference>
<dbReference type="Proteomes" id="UP000753908">
    <property type="component" value="Unassembled WGS sequence"/>
</dbReference>
<feature type="domain" description="Peptidoglycan binding-like" evidence="1">
    <location>
        <begin position="75"/>
        <end position="131"/>
    </location>
</feature>
<organism evidence="2 3">
    <name type="scientific">Symplocastrum torsivum CPER-KK1</name>
    <dbReference type="NCBI Taxonomy" id="450513"/>
    <lineage>
        <taxon>Bacteria</taxon>
        <taxon>Bacillati</taxon>
        <taxon>Cyanobacteriota</taxon>
        <taxon>Cyanophyceae</taxon>
        <taxon>Oscillatoriophycideae</taxon>
        <taxon>Oscillatoriales</taxon>
        <taxon>Microcoleaceae</taxon>
        <taxon>Symplocastrum</taxon>
    </lineage>
</organism>
<proteinExistence type="predicted"/>